<dbReference type="EMBL" id="CP136920">
    <property type="protein sequence ID" value="WOO41294.1"/>
    <property type="molecule type" value="Genomic_DNA"/>
</dbReference>
<evidence type="ECO:0000256" key="3">
    <source>
        <dbReference type="RuleBase" id="RU003457"/>
    </source>
</evidence>
<evidence type="ECO:0000256" key="1">
    <source>
        <dbReference type="ARBA" id="ARBA00008416"/>
    </source>
</evidence>
<dbReference type="InterPro" id="IPR041602">
    <property type="entry name" value="Quercetinase_C"/>
</dbReference>
<evidence type="ECO:0000313" key="7">
    <source>
        <dbReference type="Proteomes" id="UP001304300"/>
    </source>
</evidence>
<dbReference type="Pfam" id="PF02678">
    <property type="entry name" value="Pirin"/>
    <property type="match status" value="1"/>
</dbReference>
<dbReference type="InterPro" id="IPR012093">
    <property type="entry name" value="Pirin"/>
</dbReference>
<keyword evidence="7" id="KW-1185">Reference proteome</keyword>
<name>A0AAQ3L7X4_9BACT</name>
<dbReference type="Proteomes" id="UP001304300">
    <property type="component" value="Chromosome"/>
</dbReference>
<feature type="binding site" evidence="2">
    <location>
        <position position="103"/>
    </location>
    <ligand>
        <name>Fe cation</name>
        <dbReference type="ChEBI" id="CHEBI:24875"/>
    </ligand>
</feature>
<proteinExistence type="inferred from homology"/>
<dbReference type="InterPro" id="IPR014710">
    <property type="entry name" value="RmlC-like_jellyroll"/>
</dbReference>
<dbReference type="Pfam" id="PF17954">
    <property type="entry name" value="Pirin_C_2"/>
    <property type="match status" value="1"/>
</dbReference>
<dbReference type="SUPFAM" id="SSF51182">
    <property type="entry name" value="RmlC-like cupins"/>
    <property type="match status" value="1"/>
</dbReference>
<dbReference type="PANTHER" id="PTHR43212">
    <property type="entry name" value="QUERCETIN 2,3-DIOXYGENASE"/>
    <property type="match status" value="1"/>
</dbReference>
<dbReference type="InterPro" id="IPR003829">
    <property type="entry name" value="Pirin_N_dom"/>
</dbReference>
<accession>A0AAQ3L7X4</accession>
<feature type="binding site" evidence="2">
    <location>
        <position position="101"/>
    </location>
    <ligand>
        <name>Fe cation</name>
        <dbReference type="ChEBI" id="CHEBI:24875"/>
    </ligand>
</feature>
<sequence>MIKVRKSDERGHANYGWLDTHHTFSFGNYHDPDHMNWRYLRVLNDDLISGGSEFPNHPHDNMEIFSYVTEGKLEHKDSLGNIAQVRPGRVQLMSAGSGITHSEYNPSKTERTHLFQVWIMPSIRNTEPTYQELDYDLEELNNSLKLLVAPESNEGAMTIRQKTRIYTGQLDTNKSINLPVDRYGWLQIIKGSITLNGHALSVGDGAGTKDENALKLTAQKDTEFLWFSMD</sequence>
<dbReference type="AlphaFoldDB" id="A0AAQ3L7X4"/>
<dbReference type="CDD" id="cd02910">
    <property type="entry name" value="cupin_Yhhw_N"/>
    <property type="match status" value="1"/>
</dbReference>
<dbReference type="PANTHER" id="PTHR43212:SF3">
    <property type="entry name" value="QUERCETIN 2,3-DIOXYGENASE"/>
    <property type="match status" value="1"/>
</dbReference>
<gene>
    <name evidence="6" type="ORF">RZN69_21960</name>
</gene>
<evidence type="ECO:0000259" key="4">
    <source>
        <dbReference type="Pfam" id="PF02678"/>
    </source>
</evidence>
<dbReference type="GO" id="GO:0046872">
    <property type="term" value="F:metal ion binding"/>
    <property type="evidence" value="ECO:0007669"/>
    <property type="project" value="UniProtKB-KW"/>
</dbReference>
<evidence type="ECO:0000256" key="2">
    <source>
        <dbReference type="PIRSR" id="PIRSR006232-1"/>
    </source>
</evidence>
<keyword evidence="2" id="KW-0479">Metal-binding</keyword>
<feature type="domain" description="Quercetin 2,3-dioxygenase C-terminal cupin" evidence="5">
    <location>
        <begin position="146"/>
        <end position="228"/>
    </location>
</feature>
<evidence type="ECO:0000259" key="5">
    <source>
        <dbReference type="Pfam" id="PF17954"/>
    </source>
</evidence>
<comment type="cofactor">
    <cofactor evidence="2">
        <name>Fe cation</name>
        <dbReference type="ChEBI" id="CHEBI:24875"/>
    </cofactor>
    <text evidence="2">Binds 1 Fe cation per subunit.</text>
</comment>
<keyword evidence="2" id="KW-0408">Iron</keyword>
<organism evidence="6 7">
    <name type="scientific">Rubellicoccus peritrichatus</name>
    <dbReference type="NCBI Taxonomy" id="3080537"/>
    <lineage>
        <taxon>Bacteria</taxon>
        <taxon>Pseudomonadati</taxon>
        <taxon>Verrucomicrobiota</taxon>
        <taxon>Opitutia</taxon>
        <taxon>Puniceicoccales</taxon>
        <taxon>Cerasicoccaceae</taxon>
        <taxon>Rubellicoccus</taxon>
    </lineage>
</organism>
<feature type="binding site" evidence="2">
    <location>
        <position position="57"/>
    </location>
    <ligand>
        <name>Fe cation</name>
        <dbReference type="ChEBI" id="CHEBI:24875"/>
    </ligand>
</feature>
<protein>
    <submittedName>
        <fullName evidence="6">Pirin family protein</fullName>
    </submittedName>
</protein>
<feature type="domain" description="Pirin N-terminal" evidence="4">
    <location>
        <begin position="6"/>
        <end position="119"/>
    </location>
</feature>
<dbReference type="KEGG" id="puo:RZN69_21960"/>
<reference evidence="6 7" key="1">
    <citation type="submission" date="2023-10" db="EMBL/GenBank/DDBJ databases">
        <title>Rubellicoccus peritrichatus gen. nov., sp. nov., isolated from an algae of coral reef tank.</title>
        <authorList>
            <person name="Luo J."/>
        </authorList>
    </citation>
    <scope>NUCLEOTIDE SEQUENCE [LARGE SCALE GENOMIC DNA]</scope>
    <source>
        <strain evidence="6 7">CR14</strain>
    </source>
</reference>
<dbReference type="InterPro" id="IPR011051">
    <property type="entry name" value="RmlC_Cupin_sf"/>
</dbReference>
<comment type="similarity">
    <text evidence="1 3">Belongs to the pirin family.</text>
</comment>
<dbReference type="RefSeq" id="WP_317833735.1">
    <property type="nucleotide sequence ID" value="NZ_CP136920.1"/>
</dbReference>
<feature type="binding site" evidence="2">
    <location>
        <position position="59"/>
    </location>
    <ligand>
        <name>Fe cation</name>
        <dbReference type="ChEBI" id="CHEBI:24875"/>
    </ligand>
</feature>
<dbReference type="CDD" id="cd20311">
    <property type="entry name" value="cupin_Yhhw_C"/>
    <property type="match status" value="1"/>
</dbReference>
<dbReference type="Gene3D" id="2.60.120.10">
    <property type="entry name" value="Jelly Rolls"/>
    <property type="match status" value="2"/>
</dbReference>
<dbReference type="PIRSF" id="PIRSF006232">
    <property type="entry name" value="Pirin"/>
    <property type="match status" value="1"/>
</dbReference>
<evidence type="ECO:0000313" key="6">
    <source>
        <dbReference type="EMBL" id="WOO41294.1"/>
    </source>
</evidence>